<dbReference type="AlphaFoldDB" id="A0A9Q3PQZ4"/>
<organism evidence="2 3">
    <name type="scientific">Austropuccinia psidii MF-1</name>
    <dbReference type="NCBI Taxonomy" id="1389203"/>
    <lineage>
        <taxon>Eukaryota</taxon>
        <taxon>Fungi</taxon>
        <taxon>Dikarya</taxon>
        <taxon>Basidiomycota</taxon>
        <taxon>Pucciniomycotina</taxon>
        <taxon>Pucciniomycetes</taxon>
        <taxon>Pucciniales</taxon>
        <taxon>Sphaerophragmiaceae</taxon>
        <taxon>Austropuccinia</taxon>
    </lineage>
</organism>
<name>A0A9Q3PQZ4_9BASI</name>
<dbReference type="OrthoDB" id="2437251at2759"/>
<keyword evidence="3" id="KW-1185">Reference proteome</keyword>
<dbReference type="InterPro" id="IPR052579">
    <property type="entry name" value="Zinc_finger_SWIM"/>
</dbReference>
<proteinExistence type="predicted"/>
<dbReference type="Proteomes" id="UP000765509">
    <property type="component" value="Unassembled WGS sequence"/>
</dbReference>
<evidence type="ECO:0000313" key="2">
    <source>
        <dbReference type="EMBL" id="MBW0570903.1"/>
    </source>
</evidence>
<dbReference type="InterPro" id="IPR018289">
    <property type="entry name" value="MULE_transposase_dom"/>
</dbReference>
<protein>
    <recommendedName>
        <fullName evidence="1">MULE transposase domain-containing protein</fullName>
    </recommendedName>
</protein>
<sequence>MKENVRPNQISSQLYAQGKTCTTSRTLYNYNGHLSIKERNGKSQLEYLICIMKESKWIHSNKTDINGKITNLFFAHPASIELGHINHHVIFIDATYPTCKYNLPLLHMVGQTATAHTFSLAFCYMEWENDDGYIWALQELKILFQPPRIPKVIIMDHEPALKMAIELIFPSSIHNYCTWHISKNLIQNCRKYFQEDDWTDYQTSWNLLVSSKSTEEYEKYFEKIKENSKITQEHGHISQTTYSHSRKSLSLLGKASILT</sequence>
<evidence type="ECO:0000259" key="1">
    <source>
        <dbReference type="Pfam" id="PF10551"/>
    </source>
</evidence>
<gene>
    <name evidence="2" type="ORF">O181_110618</name>
</gene>
<reference evidence="2" key="1">
    <citation type="submission" date="2021-03" db="EMBL/GenBank/DDBJ databases">
        <title>Draft genome sequence of rust myrtle Austropuccinia psidii MF-1, a brazilian biotype.</title>
        <authorList>
            <person name="Quecine M.C."/>
            <person name="Pachon D.M.R."/>
            <person name="Bonatelli M.L."/>
            <person name="Correr F.H."/>
            <person name="Franceschini L.M."/>
            <person name="Leite T.F."/>
            <person name="Margarido G.R.A."/>
            <person name="Almeida C.A."/>
            <person name="Ferrarezi J.A."/>
            <person name="Labate C.A."/>
        </authorList>
    </citation>
    <scope>NUCLEOTIDE SEQUENCE</scope>
    <source>
        <strain evidence="2">MF-1</strain>
    </source>
</reference>
<dbReference type="PANTHER" id="PTHR31569:SF4">
    <property type="entry name" value="SWIM-TYPE DOMAIN-CONTAINING PROTEIN"/>
    <property type="match status" value="1"/>
</dbReference>
<dbReference type="Pfam" id="PF10551">
    <property type="entry name" value="MULE"/>
    <property type="match status" value="1"/>
</dbReference>
<feature type="domain" description="MULE transposase" evidence="1">
    <location>
        <begin position="89"/>
        <end position="184"/>
    </location>
</feature>
<dbReference type="EMBL" id="AVOT02087128">
    <property type="protein sequence ID" value="MBW0570903.1"/>
    <property type="molecule type" value="Genomic_DNA"/>
</dbReference>
<evidence type="ECO:0000313" key="3">
    <source>
        <dbReference type="Proteomes" id="UP000765509"/>
    </source>
</evidence>
<comment type="caution">
    <text evidence="2">The sequence shown here is derived from an EMBL/GenBank/DDBJ whole genome shotgun (WGS) entry which is preliminary data.</text>
</comment>
<dbReference type="PANTHER" id="PTHR31569">
    <property type="entry name" value="SWIM-TYPE DOMAIN-CONTAINING PROTEIN"/>
    <property type="match status" value="1"/>
</dbReference>
<accession>A0A9Q3PQZ4</accession>